<comment type="caution">
    <text evidence="2">The sequence shown here is derived from an EMBL/GenBank/DDBJ whole genome shotgun (WGS) entry which is preliminary data.</text>
</comment>
<keyword evidence="3" id="KW-1185">Reference proteome</keyword>
<proteinExistence type="predicted"/>
<feature type="region of interest" description="Disordered" evidence="1">
    <location>
        <begin position="1"/>
        <end position="22"/>
    </location>
</feature>
<sequence>MLQSYQRDTAMGHAHVRKSRPC</sequence>
<reference evidence="3" key="1">
    <citation type="submission" date="2014-09" db="EMBL/GenBank/DDBJ databases">
        <authorList>
            <person name="Mudge J."/>
            <person name="Ramaraj T."/>
            <person name="Lindquist I.E."/>
            <person name="Bharti A.K."/>
            <person name="Sundararajan A."/>
            <person name="Cameron C.T."/>
            <person name="Woodward J.E."/>
            <person name="May G.D."/>
            <person name="Brubaker C."/>
            <person name="Broadhvest J."/>
            <person name="Wilkins T.A."/>
        </authorList>
    </citation>
    <scope>NUCLEOTIDE SEQUENCE</scope>
    <source>
        <strain evidence="3">cv. AKA8401</strain>
    </source>
</reference>
<evidence type="ECO:0000256" key="1">
    <source>
        <dbReference type="SAM" id="MobiDB-lite"/>
    </source>
</evidence>
<dbReference type="Proteomes" id="UP000032142">
    <property type="component" value="Unassembled WGS sequence"/>
</dbReference>
<organism evidence="2 3">
    <name type="scientific">Gossypium arboreum</name>
    <name type="common">Tree cotton</name>
    <name type="synonym">Gossypium nanking</name>
    <dbReference type="NCBI Taxonomy" id="29729"/>
    <lineage>
        <taxon>Eukaryota</taxon>
        <taxon>Viridiplantae</taxon>
        <taxon>Streptophyta</taxon>
        <taxon>Embryophyta</taxon>
        <taxon>Tracheophyta</taxon>
        <taxon>Spermatophyta</taxon>
        <taxon>Magnoliopsida</taxon>
        <taxon>eudicotyledons</taxon>
        <taxon>Gunneridae</taxon>
        <taxon>Pentapetalae</taxon>
        <taxon>rosids</taxon>
        <taxon>malvids</taxon>
        <taxon>Malvales</taxon>
        <taxon>Malvaceae</taxon>
        <taxon>Malvoideae</taxon>
        <taxon>Gossypium</taxon>
    </lineage>
</organism>
<evidence type="ECO:0000313" key="3">
    <source>
        <dbReference type="Proteomes" id="UP000032142"/>
    </source>
</evidence>
<evidence type="ECO:0000313" key="2">
    <source>
        <dbReference type="EMBL" id="KHG07686.1"/>
    </source>
</evidence>
<dbReference type="AlphaFoldDB" id="A0A0B0N9A6"/>
<protein>
    <submittedName>
        <fullName evidence="2">Uncharacterized protein</fullName>
    </submittedName>
</protein>
<dbReference type="EMBL" id="JRRC01479776">
    <property type="protein sequence ID" value="KHG07686.1"/>
    <property type="molecule type" value="Genomic_DNA"/>
</dbReference>
<gene>
    <name evidence="2" type="ORF">F383_34431</name>
</gene>
<accession>A0A0B0N9A6</accession>
<name>A0A0B0N9A6_GOSAR</name>